<keyword evidence="6" id="KW-0378">Hydrolase</keyword>
<evidence type="ECO:0000256" key="10">
    <source>
        <dbReference type="ARBA" id="ARBA00023163"/>
    </source>
</evidence>
<dbReference type="GO" id="GO:0040029">
    <property type="term" value="P:epigenetic regulation of gene expression"/>
    <property type="evidence" value="ECO:0007669"/>
    <property type="project" value="TreeGrafter"/>
</dbReference>
<keyword evidence="11" id="KW-0539">Nucleus</keyword>
<keyword evidence="10" id="KW-0804">Transcription</keyword>
<evidence type="ECO:0000256" key="1">
    <source>
        <dbReference type="ARBA" id="ARBA00004123"/>
    </source>
</evidence>
<organism evidence="16 17">
    <name type="scientific">Ridgeia piscesae</name>
    <name type="common">Tubeworm</name>
    <dbReference type="NCBI Taxonomy" id="27915"/>
    <lineage>
        <taxon>Eukaryota</taxon>
        <taxon>Metazoa</taxon>
        <taxon>Spiralia</taxon>
        <taxon>Lophotrochozoa</taxon>
        <taxon>Annelida</taxon>
        <taxon>Polychaeta</taxon>
        <taxon>Sedentaria</taxon>
        <taxon>Canalipalpata</taxon>
        <taxon>Sabellida</taxon>
        <taxon>Siboglinidae</taxon>
        <taxon>Ridgeia</taxon>
    </lineage>
</organism>
<dbReference type="Gene3D" id="3.40.800.20">
    <property type="entry name" value="Histone deacetylase domain"/>
    <property type="match status" value="1"/>
</dbReference>
<feature type="binding site" evidence="13">
    <location>
        <position position="242"/>
    </location>
    <ligand>
        <name>Zn(2+)</name>
        <dbReference type="ChEBI" id="CHEBI:29105"/>
    </ligand>
</feature>
<evidence type="ECO:0000256" key="14">
    <source>
        <dbReference type="SAM" id="MobiDB-lite"/>
    </source>
</evidence>
<keyword evidence="5 13" id="KW-0479">Metal-binding</keyword>
<sequence length="657" mass="72283">MLSGTIPMYPSLLEMSPTNPAYIDAQMKAMELARNTGQMPLSPTAMPPGTGFHFGITDAQAAKARLHRQTLNRTQSAPLPLPGHLLWNQHMMQQKQQELLLKETQKLHMKHRLQTALLQKSASKGHMENVDEEAEAKLVQEMKAIKEKEDEDVVIVSDPAVAMSTSHEAFLRKLKQQTSGALSIGNGSSSIPGRTLERAMSSPLVTAGHHMPSLIPHETSTEKTFMTGLAYDSLMLKHQCMCGNNDMHPEHPGRLQSVYARIQETGLASKCEKLQCHKASLEELQTCHSEAYTLMYGTSPQKLSAKLFEVLQPRFRKLACGGIGVDSDTVWNDAQTPQATRMAVGCVIELATNIATGRLQNGLALVRPPGHHAEPTQPMGFCYFNSLAVATKVLLDRHKMKKILVVDWDVHHGNSTQQIFYADPRVLYISVHRHDNGNFFPGTGAPDECGIDKGMGFNVNIAFSGALNPPMGDAEYVAAFRTIVMPIAREFDPQIVLVSAGFDAASGHAPPLGGYQVSPACFGHMTKQMMMLANGKVGLALEGGYELQAICDSTEMCLRALLGEEIPLLTDEEMCRPPSRVAVEALEQTIRHHVTYWPCLARYRDTLGWSIVEAQQREREEVDTVNAFASLSVVPEKSPEMISQQSDYGTAEAMEES</sequence>
<dbReference type="GO" id="GO:0000118">
    <property type="term" value="C:histone deacetylase complex"/>
    <property type="evidence" value="ECO:0007669"/>
    <property type="project" value="TreeGrafter"/>
</dbReference>
<dbReference type="PANTHER" id="PTHR10625">
    <property type="entry name" value="HISTONE DEACETYLASE HDAC1-RELATED"/>
    <property type="match status" value="1"/>
</dbReference>
<dbReference type="GO" id="GO:0046872">
    <property type="term" value="F:metal ion binding"/>
    <property type="evidence" value="ECO:0007669"/>
    <property type="project" value="UniProtKB-KW"/>
</dbReference>
<name>A0AAD9KTY9_RIDPI</name>
<evidence type="ECO:0000256" key="6">
    <source>
        <dbReference type="ARBA" id="ARBA00022801"/>
    </source>
</evidence>
<gene>
    <name evidence="16" type="ORF">NP493_609g01010</name>
</gene>
<keyword evidence="4" id="KW-0678">Repressor</keyword>
<dbReference type="FunFam" id="3.40.800.20:FF:000002">
    <property type="entry name" value="Histone deacetylase"/>
    <property type="match status" value="1"/>
</dbReference>
<comment type="subcellular location">
    <subcellularLocation>
        <location evidence="1">Nucleus</location>
    </subcellularLocation>
</comment>
<keyword evidence="7 13" id="KW-0862">Zinc</keyword>
<dbReference type="EC" id="3.5.1.98" evidence="3"/>
<dbReference type="InterPro" id="IPR046949">
    <property type="entry name" value="HDAC4/5/7/9"/>
</dbReference>
<dbReference type="PIRSF" id="PIRSF037911">
    <property type="entry name" value="HDAC_II_euk"/>
    <property type="match status" value="1"/>
</dbReference>
<dbReference type="GO" id="GO:0141221">
    <property type="term" value="F:histone deacetylase activity, hydrolytic mechanism"/>
    <property type="evidence" value="ECO:0007669"/>
    <property type="project" value="UniProtKB-EC"/>
</dbReference>
<evidence type="ECO:0000313" key="17">
    <source>
        <dbReference type="Proteomes" id="UP001209878"/>
    </source>
</evidence>
<dbReference type="CDD" id="cd11681">
    <property type="entry name" value="HDAC_classIIa"/>
    <property type="match status" value="1"/>
</dbReference>
<keyword evidence="17" id="KW-1185">Reference proteome</keyword>
<evidence type="ECO:0000256" key="8">
    <source>
        <dbReference type="ARBA" id="ARBA00022853"/>
    </source>
</evidence>
<evidence type="ECO:0000256" key="3">
    <source>
        <dbReference type="ARBA" id="ARBA00012111"/>
    </source>
</evidence>
<dbReference type="InterPro" id="IPR000286">
    <property type="entry name" value="HDACs"/>
</dbReference>
<dbReference type="SUPFAM" id="SSF52768">
    <property type="entry name" value="Arginase/deacetylase"/>
    <property type="match status" value="1"/>
</dbReference>
<evidence type="ECO:0000256" key="13">
    <source>
        <dbReference type="PIRSR" id="PIRSR037911-2"/>
    </source>
</evidence>
<evidence type="ECO:0000256" key="5">
    <source>
        <dbReference type="ARBA" id="ARBA00022723"/>
    </source>
</evidence>
<dbReference type="Pfam" id="PF00850">
    <property type="entry name" value="Hist_deacetyl"/>
    <property type="match status" value="1"/>
</dbReference>
<reference evidence="16" key="1">
    <citation type="journal article" date="2023" name="Mol. Biol. Evol.">
        <title>Third-Generation Sequencing Reveals the Adaptive Role of the Epigenome in Three Deep-Sea Polychaetes.</title>
        <authorList>
            <person name="Perez M."/>
            <person name="Aroh O."/>
            <person name="Sun Y."/>
            <person name="Lan Y."/>
            <person name="Juniper S.K."/>
            <person name="Young C.R."/>
            <person name="Angers B."/>
            <person name="Qian P.Y."/>
        </authorList>
    </citation>
    <scope>NUCLEOTIDE SEQUENCE</scope>
    <source>
        <strain evidence="16">R07B-5</strain>
    </source>
</reference>
<dbReference type="PANTHER" id="PTHR10625:SF5">
    <property type="entry name" value="HISTONE DEACETYLASE"/>
    <property type="match status" value="1"/>
</dbReference>
<protein>
    <recommendedName>
        <fullName evidence="3">histone deacetylase</fullName>
        <ecNumber evidence="3">3.5.1.98</ecNumber>
    </recommendedName>
</protein>
<keyword evidence="9" id="KW-0805">Transcription regulation</keyword>
<feature type="binding site" evidence="13">
    <location>
        <position position="248"/>
    </location>
    <ligand>
        <name>Zn(2+)</name>
        <dbReference type="ChEBI" id="CHEBI:29105"/>
    </ligand>
</feature>
<feature type="active site" evidence="12">
    <location>
        <position position="372"/>
    </location>
</feature>
<dbReference type="GO" id="GO:0000122">
    <property type="term" value="P:negative regulation of transcription by RNA polymerase II"/>
    <property type="evidence" value="ECO:0007669"/>
    <property type="project" value="InterPro"/>
</dbReference>
<feature type="binding site" evidence="13">
    <location>
        <position position="320"/>
    </location>
    <ligand>
        <name>Zn(2+)</name>
        <dbReference type="ChEBI" id="CHEBI:29105"/>
    </ligand>
</feature>
<keyword evidence="8" id="KW-0156">Chromatin regulator</keyword>
<dbReference type="AlphaFoldDB" id="A0AAD9KTY9"/>
<proteinExistence type="inferred from homology"/>
<comment type="caution">
    <text evidence="16">The sequence shown here is derived from an EMBL/GenBank/DDBJ whole genome shotgun (WGS) entry which is preliminary data.</text>
</comment>
<evidence type="ECO:0000259" key="15">
    <source>
        <dbReference type="Pfam" id="PF00850"/>
    </source>
</evidence>
<dbReference type="EMBL" id="JAODUO010000609">
    <property type="protein sequence ID" value="KAK2177272.1"/>
    <property type="molecule type" value="Genomic_DNA"/>
</dbReference>
<evidence type="ECO:0000256" key="2">
    <source>
        <dbReference type="ARBA" id="ARBA00007738"/>
    </source>
</evidence>
<evidence type="ECO:0000313" key="16">
    <source>
        <dbReference type="EMBL" id="KAK2177272.1"/>
    </source>
</evidence>
<accession>A0AAD9KTY9</accession>
<evidence type="ECO:0000256" key="7">
    <source>
        <dbReference type="ARBA" id="ARBA00022833"/>
    </source>
</evidence>
<dbReference type="InterPro" id="IPR023696">
    <property type="entry name" value="Ureohydrolase_dom_sf"/>
</dbReference>
<dbReference type="PRINTS" id="PR01270">
    <property type="entry name" value="HDASUPER"/>
</dbReference>
<dbReference type="InterPro" id="IPR037138">
    <property type="entry name" value="His_deacetylse_dom_sf"/>
</dbReference>
<dbReference type="InterPro" id="IPR023801">
    <property type="entry name" value="His_deacetylse_dom"/>
</dbReference>
<feature type="region of interest" description="Disordered" evidence="14">
    <location>
        <begin position="638"/>
        <end position="657"/>
    </location>
</feature>
<evidence type="ECO:0000256" key="11">
    <source>
        <dbReference type="ARBA" id="ARBA00023242"/>
    </source>
</evidence>
<feature type="binding site" evidence="13">
    <location>
        <position position="240"/>
    </location>
    <ligand>
        <name>Zn(2+)</name>
        <dbReference type="ChEBI" id="CHEBI:29105"/>
    </ligand>
</feature>
<evidence type="ECO:0000256" key="4">
    <source>
        <dbReference type="ARBA" id="ARBA00022491"/>
    </source>
</evidence>
<feature type="domain" description="Histone deacetylase" evidence="15">
    <location>
        <begin position="248"/>
        <end position="561"/>
    </location>
</feature>
<evidence type="ECO:0000256" key="9">
    <source>
        <dbReference type="ARBA" id="ARBA00023015"/>
    </source>
</evidence>
<dbReference type="Proteomes" id="UP001209878">
    <property type="component" value="Unassembled WGS sequence"/>
</dbReference>
<evidence type="ECO:0000256" key="12">
    <source>
        <dbReference type="PIRSR" id="PIRSR037911-1"/>
    </source>
</evidence>
<comment type="similarity">
    <text evidence="2">Belongs to the histone deacetylase family. HD type 2 subfamily.</text>
</comment>